<evidence type="ECO:0000313" key="2">
    <source>
        <dbReference type="Proteomes" id="UP001152622"/>
    </source>
</evidence>
<dbReference type="Proteomes" id="UP001152622">
    <property type="component" value="Chromosome 21"/>
</dbReference>
<organism evidence="1 2">
    <name type="scientific">Synaphobranchus kaupii</name>
    <name type="common">Kaup's arrowtooth eel</name>
    <dbReference type="NCBI Taxonomy" id="118154"/>
    <lineage>
        <taxon>Eukaryota</taxon>
        <taxon>Metazoa</taxon>
        <taxon>Chordata</taxon>
        <taxon>Craniata</taxon>
        <taxon>Vertebrata</taxon>
        <taxon>Euteleostomi</taxon>
        <taxon>Actinopterygii</taxon>
        <taxon>Neopterygii</taxon>
        <taxon>Teleostei</taxon>
        <taxon>Anguilliformes</taxon>
        <taxon>Synaphobranchidae</taxon>
        <taxon>Synaphobranchus</taxon>
    </lineage>
</organism>
<reference evidence="1" key="1">
    <citation type="journal article" date="2023" name="Science">
        <title>Genome structures resolve the early diversification of teleost fishes.</title>
        <authorList>
            <person name="Parey E."/>
            <person name="Louis A."/>
            <person name="Montfort J."/>
            <person name="Bouchez O."/>
            <person name="Roques C."/>
            <person name="Iampietro C."/>
            <person name="Lluch J."/>
            <person name="Castinel A."/>
            <person name="Donnadieu C."/>
            <person name="Desvignes T."/>
            <person name="Floi Bucao C."/>
            <person name="Jouanno E."/>
            <person name="Wen M."/>
            <person name="Mejri S."/>
            <person name="Dirks R."/>
            <person name="Jansen H."/>
            <person name="Henkel C."/>
            <person name="Chen W.J."/>
            <person name="Zahm M."/>
            <person name="Cabau C."/>
            <person name="Klopp C."/>
            <person name="Thompson A.W."/>
            <person name="Robinson-Rechavi M."/>
            <person name="Braasch I."/>
            <person name="Lecointre G."/>
            <person name="Bobe J."/>
            <person name="Postlethwait J.H."/>
            <person name="Berthelot C."/>
            <person name="Roest Crollius H."/>
            <person name="Guiguen Y."/>
        </authorList>
    </citation>
    <scope>NUCLEOTIDE SEQUENCE</scope>
    <source>
        <strain evidence="1">WJC10195</strain>
    </source>
</reference>
<keyword evidence="2" id="KW-1185">Reference proteome</keyword>
<dbReference type="AlphaFoldDB" id="A0A9Q1E8G3"/>
<gene>
    <name evidence="1" type="ORF">SKAU_G00398000</name>
</gene>
<sequence length="152" mass="16120">MINECINNSARVASAWKVPAQAEGASWCCSCSIRTGEEVPGAWLDLKLLGCDRQTSVEGAGAQLCRGPHPPRDLAPRSHLFFPAFTRSPTRLTLSAARTLSGGVTAQLPPTALENNMYSPAEAEPILADGFELTGKYAGADRRPCCSSISLS</sequence>
<dbReference type="EMBL" id="JAINUF010000021">
    <property type="protein sequence ID" value="KAJ8334161.1"/>
    <property type="molecule type" value="Genomic_DNA"/>
</dbReference>
<name>A0A9Q1E8G3_SYNKA</name>
<protein>
    <submittedName>
        <fullName evidence="1">Uncharacterized protein</fullName>
    </submittedName>
</protein>
<proteinExistence type="predicted"/>
<accession>A0A9Q1E8G3</accession>
<comment type="caution">
    <text evidence="1">The sequence shown here is derived from an EMBL/GenBank/DDBJ whole genome shotgun (WGS) entry which is preliminary data.</text>
</comment>
<evidence type="ECO:0000313" key="1">
    <source>
        <dbReference type="EMBL" id="KAJ8334161.1"/>
    </source>
</evidence>